<name>A0A7U8CAT2_NEPCE</name>
<dbReference type="EMBL" id="AAOW01000001">
    <property type="protein sequence ID" value="EAR63021.1"/>
    <property type="molecule type" value="Genomic_DNA"/>
</dbReference>
<accession>A0A7U8CAT2</accession>
<protein>
    <submittedName>
        <fullName evidence="1">Uncharacterized protein</fullName>
    </submittedName>
</protein>
<sequence length="140" mass="15819">MDGFNRLALRYMGCNHQLGDYFSVMVDDVPLLGTVSAFESGFESKIAGAYMDGINAEFLQKALFSDPVSLTPFVCNCGDIDCWQLHLTQTCIGDIVTWHGWNNPHRSIDQGWDYSGFPVFSFYRADYLKEIGTALEQLQR</sequence>
<gene>
    <name evidence="1" type="ORF">MED92_07876</name>
</gene>
<organism evidence="1 2">
    <name type="scientific">Neptuniibacter caesariensis</name>
    <dbReference type="NCBI Taxonomy" id="207954"/>
    <lineage>
        <taxon>Bacteria</taxon>
        <taxon>Pseudomonadati</taxon>
        <taxon>Pseudomonadota</taxon>
        <taxon>Gammaproteobacteria</taxon>
        <taxon>Oceanospirillales</taxon>
        <taxon>Oceanospirillaceae</taxon>
        <taxon>Neptuniibacter</taxon>
    </lineage>
</organism>
<dbReference type="AlphaFoldDB" id="A0A7U8CAT2"/>
<evidence type="ECO:0000313" key="2">
    <source>
        <dbReference type="Proteomes" id="UP000002171"/>
    </source>
</evidence>
<dbReference type="OrthoDB" id="342114at2"/>
<dbReference type="Proteomes" id="UP000002171">
    <property type="component" value="Unassembled WGS sequence"/>
</dbReference>
<reference evidence="1 2" key="1">
    <citation type="submission" date="2006-02" db="EMBL/GenBank/DDBJ databases">
        <authorList>
            <person name="Pinhassi J."/>
            <person name="Pedros-Alio C."/>
            <person name="Ferriera S."/>
            <person name="Johnson J."/>
            <person name="Kravitz S."/>
            <person name="Halpern A."/>
            <person name="Remington K."/>
            <person name="Beeson K."/>
            <person name="Tran B."/>
            <person name="Rogers Y.-H."/>
            <person name="Friedman R."/>
            <person name="Venter J.C."/>
        </authorList>
    </citation>
    <scope>NUCLEOTIDE SEQUENCE [LARGE SCALE GENOMIC DNA]</scope>
    <source>
        <strain evidence="1 2">MED92</strain>
    </source>
</reference>
<keyword evidence="2" id="KW-1185">Reference proteome</keyword>
<comment type="caution">
    <text evidence="1">The sequence shown here is derived from an EMBL/GenBank/DDBJ whole genome shotgun (WGS) entry which is preliminary data.</text>
</comment>
<evidence type="ECO:0000313" key="1">
    <source>
        <dbReference type="EMBL" id="EAR63021.1"/>
    </source>
</evidence>
<dbReference type="RefSeq" id="WP_007022039.1">
    <property type="nucleotide sequence ID" value="NZ_CH724126.1"/>
</dbReference>
<proteinExistence type="predicted"/>